<protein>
    <submittedName>
        <fullName evidence="3">PEP-CTERM putative exosortase interaction domain-containing protein</fullName>
    </submittedName>
</protein>
<reference evidence="3 4" key="2">
    <citation type="submission" date="2015-01" db="EMBL/GenBank/DDBJ databases">
        <title>Complete genome sequence of Pyrinomonas methylaliphatogenes type strain K22T.</title>
        <authorList>
            <person name="Lee K.C.Y."/>
            <person name="Power J.F."/>
            <person name="Dunfield P.F."/>
            <person name="Morgan X.C."/>
            <person name="Huttenhower C."/>
            <person name="Stott M.B."/>
        </authorList>
    </citation>
    <scope>NUCLEOTIDE SEQUENCE [LARGE SCALE GENOMIC DNA]</scope>
    <source>
        <strain evidence="3 4">K22</strain>
    </source>
</reference>
<feature type="domain" description="Ice-binding protein C-terminal" evidence="2">
    <location>
        <begin position="211"/>
        <end position="236"/>
    </location>
</feature>
<reference evidence="3 4" key="1">
    <citation type="submission" date="2013-12" db="EMBL/GenBank/DDBJ databases">
        <authorList>
            <person name="Stott M."/>
        </authorList>
    </citation>
    <scope>NUCLEOTIDE SEQUENCE [LARGE SCALE GENOMIC DNA]</scope>
    <source>
        <strain evidence="3 4">K22</strain>
    </source>
</reference>
<evidence type="ECO:0000313" key="3">
    <source>
        <dbReference type="EMBL" id="CDM67117.1"/>
    </source>
</evidence>
<evidence type="ECO:0000259" key="2">
    <source>
        <dbReference type="Pfam" id="PF07589"/>
    </source>
</evidence>
<feature type="chain" id="PRO_5002110466" evidence="1">
    <location>
        <begin position="33"/>
        <end position="252"/>
    </location>
</feature>
<dbReference type="EMBL" id="CBXV010000008">
    <property type="protein sequence ID" value="CDM67117.1"/>
    <property type="molecule type" value="Genomic_DNA"/>
</dbReference>
<dbReference type="Proteomes" id="UP000031518">
    <property type="component" value="Unassembled WGS sequence"/>
</dbReference>
<accession>A0A0B6X2E2</accession>
<feature type="signal peptide" evidence="1">
    <location>
        <begin position="1"/>
        <end position="32"/>
    </location>
</feature>
<dbReference type="InterPro" id="IPR013424">
    <property type="entry name" value="Ice-binding_C"/>
</dbReference>
<dbReference type="STRING" id="454194.PYK22_03166"/>
<sequence precursor="true">MFEQTSYRRRAGARGWAKVSLTLLLVASAGVAARADFLTIPQPDSTYLSTTTKINITQKELTSLSSLSDGTMTLSFSTSPFSVAVQVRTVPTNWGAWGSPPNTESNTPRVLFVNPGASTLTINLSQPAYVFGAEAQPNAYGPYNIVASFYNGTNLVGSITRSVYGGNGALLFAAQTTTTPFTRVVFQVSAPYPDNLYGFAIAQFRYSRTQPVPEPATMLLLGVGLTGAASVARRRRATSLINTTSGAERSTP</sequence>
<evidence type="ECO:0000313" key="4">
    <source>
        <dbReference type="Proteomes" id="UP000031518"/>
    </source>
</evidence>
<keyword evidence="4" id="KW-1185">Reference proteome</keyword>
<organism evidence="3 4">
    <name type="scientific">Pyrinomonas methylaliphatogenes</name>
    <dbReference type="NCBI Taxonomy" id="454194"/>
    <lineage>
        <taxon>Bacteria</taxon>
        <taxon>Pseudomonadati</taxon>
        <taxon>Acidobacteriota</taxon>
        <taxon>Blastocatellia</taxon>
        <taxon>Blastocatellales</taxon>
        <taxon>Pyrinomonadaceae</taxon>
        <taxon>Pyrinomonas</taxon>
    </lineage>
</organism>
<dbReference type="RefSeq" id="WP_041978725.1">
    <property type="nucleotide sequence ID" value="NZ_CBXV010000008.1"/>
</dbReference>
<evidence type="ECO:0000256" key="1">
    <source>
        <dbReference type="SAM" id="SignalP"/>
    </source>
</evidence>
<dbReference type="NCBIfam" id="TIGR02595">
    <property type="entry name" value="PEP_CTERM"/>
    <property type="match status" value="1"/>
</dbReference>
<dbReference type="AlphaFoldDB" id="A0A0B6X2E2"/>
<dbReference type="OrthoDB" id="340819at2"/>
<keyword evidence="1" id="KW-0732">Signal</keyword>
<gene>
    <name evidence="3" type="ORF">PYK22_03166</name>
</gene>
<proteinExistence type="predicted"/>
<name>A0A0B6X2E2_9BACT</name>
<dbReference type="Pfam" id="PF07589">
    <property type="entry name" value="PEP-CTERM"/>
    <property type="match status" value="1"/>
</dbReference>